<evidence type="ECO:0000313" key="7">
    <source>
        <dbReference type="Proteomes" id="UP000274922"/>
    </source>
</evidence>
<evidence type="ECO:0000256" key="2">
    <source>
        <dbReference type="ARBA" id="ARBA00022840"/>
    </source>
</evidence>
<evidence type="ECO:0000259" key="5">
    <source>
        <dbReference type="PROSITE" id="PS50067"/>
    </source>
</evidence>
<keyword evidence="1 3" id="KW-0547">Nucleotide-binding</keyword>
<evidence type="ECO:0000256" key="3">
    <source>
        <dbReference type="PROSITE-ProRule" id="PRU00283"/>
    </source>
</evidence>
<dbReference type="OrthoDB" id="3176171at2759"/>
<dbReference type="PROSITE" id="PS50067">
    <property type="entry name" value="KINESIN_MOTOR_2"/>
    <property type="match status" value="1"/>
</dbReference>
<feature type="binding site" evidence="3">
    <location>
        <begin position="44"/>
        <end position="51"/>
    </location>
    <ligand>
        <name>ATP</name>
        <dbReference type="ChEBI" id="CHEBI:30616"/>
    </ligand>
</feature>
<dbReference type="GO" id="GO:0016887">
    <property type="term" value="F:ATP hydrolysis activity"/>
    <property type="evidence" value="ECO:0007669"/>
    <property type="project" value="TreeGrafter"/>
</dbReference>
<keyword evidence="2 3" id="KW-0067">ATP-binding</keyword>
<dbReference type="GO" id="GO:0003777">
    <property type="term" value="F:microtubule motor activity"/>
    <property type="evidence" value="ECO:0007669"/>
    <property type="project" value="InterPro"/>
</dbReference>
<organism evidence="6 7">
    <name type="scientific">Caulochytrium protostelioides</name>
    <dbReference type="NCBI Taxonomy" id="1555241"/>
    <lineage>
        <taxon>Eukaryota</taxon>
        <taxon>Fungi</taxon>
        <taxon>Fungi incertae sedis</taxon>
        <taxon>Chytridiomycota</taxon>
        <taxon>Chytridiomycota incertae sedis</taxon>
        <taxon>Chytridiomycetes</taxon>
        <taxon>Caulochytriales</taxon>
        <taxon>Caulochytriaceae</taxon>
        <taxon>Caulochytrium</taxon>
    </lineage>
</organism>
<keyword evidence="3 4" id="KW-0505">Motor protein</keyword>
<reference evidence="7" key="1">
    <citation type="journal article" date="2018" name="Nat. Microbiol.">
        <title>Leveraging single-cell genomics to expand the fungal tree of life.</title>
        <authorList>
            <person name="Ahrendt S.R."/>
            <person name="Quandt C.A."/>
            <person name="Ciobanu D."/>
            <person name="Clum A."/>
            <person name="Salamov A."/>
            <person name="Andreopoulos B."/>
            <person name="Cheng J.F."/>
            <person name="Woyke T."/>
            <person name="Pelin A."/>
            <person name="Henrissat B."/>
            <person name="Reynolds N.K."/>
            <person name="Benny G.L."/>
            <person name="Smith M.E."/>
            <person name="James T.Y."/>
            <person name="Grigoriev I.V."/>
        </authorList>
    </citation>
    <scope>NUCLEOTIDE SEQUENCE [LARGE SCALE GENOMIC DNA]</scope>
    <source>
        <strain evidence="7">ATCC 52028</strain>
    </source>
</reference>
<dbReference type="GO" id="GO:0005874">
    <property type="term" value="C:microtubule"/>
    <property type="evidence" value="ECO:0007669"/>
    <property type="project" value="UniProtKB-KW"/>
</dbReference>
<dbReference type="SMART" id="SM00129">
    <property type="entry name" value="KISc"/>
    <property type="match status" value="1"/>
</dbReference>
<dbReference type="InterPro" id="IPR019821">
    <property type="entry name" value="Kinesin_motor_CS"/>
</dbReference>
<feature type="non-terminal residue" evidence="6">
    <location>
        <position position="329"/>
    </location>
</feature>
<keyword evidence="7" id="KW-1185">Reference proteome</keyword>
<dbReference type="Proteomes" id="UP000274922">
    <property type="component" value="Unassembled WGS sequence"/>
</dbReference>
<dbReference type="EMBL" id="ML014128">
    <property type="protein sequence ID" value="RKP03135.1"/>
    <property type="molecule type" value="Genomic_DNA"/>
</dbReference>
<dbReference type="SUPFAM" id="SSF52540">
    <property type="entry name" value="P-loop containing nucleoside triphosphate hydrolases"/>
    <property type="match status" value="1"/>
</dbReference>
<dbReference type="STRING" id="1555241.A0A4P9XCH6"/>
<dbReference type="Pfam" id="PF00225">
    <property type="entry name" value="Kinesin"/>
    <property type="match status" value="1"/>
</dbReference>
<dbReference type="GO" id="GO:0007018">
    <property type="term" value="P:microtubule-based movement"/>
    <property type="evidence" value="ECO:0007669"/>
    <property type="project" value="InterPro"/>
</dbReference>
<keyword evidence="4" id="KW-0493">Microtubule</keyword>
<dbReference type="GO" id="GO:0005871">
    <property type="term" value="C:kinesin complex"/>
    <property type="evidence" value="ECO:0007669"/>
    <property type="project" value="TreeGrafter"/>
</dbReference>
<proteinExistence type="inferred from homology"/>
<dbReference type="InterPro" id="IPR027417">
    <property type="entry name" value="P-loop_NTPase"/>
</dbReference>
<dbReference type="PRINTS" id="PR00380">
    <property type="entry name" value="KINESINHEAVY"/>
</dbReference>
<feature type="domain" description="Kinesin motor" evidence="5">
    <location>
        <begin position="1"/>
        <end position="322"/>
    </location>
</feature>
<feature type="non-terminal residue" evidence="6">
    <location>
        <position position="1"/>
    </location>
</feature>
<dbReference type="InterPro" id="IPR001752">
    <property type="entry name" value="Kinesin_motor_dom"/>
</dbReference>
<dbReference type="GO" id="GO:0008017">
    <property type="term" value="F:microtubule binding"/>
    <property type="evidence" value="ECO:0007669"/>
    <property type="project" value="InterPro"/>
</dbReference>
<dbReference type="InterPro" id="IPR036961">
    <property type="entry name" value="Kinesin_motor_dom_sf"/>
</dbReference>
<protein>
    <recommendedName>
        <fullName evidence="4">Kinesin-like protein</fullName>
    </recommendedName>
</protein>
<dbReference type="GO" id="GO:0005524">
    <property type="term" value="F:ATP binding"/>
    <property type="evidence" value="ECO:0007669"/>
    <property type="project" value="UniProtKB-UniRule"/>
</dbReference>
<evidence type="ECO:0000256" key="4">
    <source>
        <dbReference type="RuleBase" id="RU000394"/>
    </source>
</evidence>
<dbReference type="AlphaFoldDB" id="A0A4P9XCH6"/>
<dbReference type="InterPro" id="IPR027640">
    <property type="entry name" value="Kinesin-like_fam"/>
</dbReference>
<dbReference type="PANTHER" id="PTHR24115">
    <property type="entry name" value="KINESIN-RELATED"/>
    <property type="match status" value="1"/>
</dbReference>
<comment type="similarity">
    <text evidence="3 4">Belongs to the TRAFAC class myosin-kinesin ATPase superfamily. Kinesin family.</text>
</comment>
<evidence type="ECO:0000313" key="6">
    <source>
        <dbReference type="EMBL" id="RKP03135.1"/>
    </source>
</evidence>
<gene>
    <name evidence="6" type="ORF">CXG81DRAFT_3098</name>
</gene>
<name>A0A4P9XCH6_9FUNG</name>
<accession>A0A4P9XCH6</accession>
<dbReference type="Gene3D" id="3.40.850.10">
    <property type="entry name" value="Kinesin motor domain"/>
    <property type="match status" value="1"/>
</dbReference>
<sequence length="329" mass="34604">SARTFTFDHCLLGTASQHTVYETAARGMLDHALEGYNVCILAYGQTASGKTHTMLGDVSATAHGDASPVGRCGAVVADAAGIVPRACHQLFEAMAAHEAKGPAYTFCVEATSMEIYNERARDLLNPGGPTLRIREHPIDGPFVEDLTRVRVRTLDDIQTLLALGATTRTTAATAMNDTSSRSHAILTLYLTVSSPVGAIDASSAAAARPAGDPTGGGIHTKVSRICLVDLAGSERAQATGAVGLRLKEGATINQSLSALGKRAAPLSSETHIPYRDSLLTWLLKDCLGGNAKTLMIATISPTRASLEETLSTLRYAERAKRIVNAAHVN</sequence>
<dbReference type="PROSITE" id="PS00411">
    <property type="entry name" value="KINESIN_MOTOR_1"/>
    <property type="match status" value="1"/>
</dbReference>
<evidence type="ECO:0000256" key="1">
    <source>
        <dbReference type="ARBA" id="ARBA00022741"/>
    </source>
</evidence>